<reference evidence="9" key="1">
    <citation type="submission" date="2021-01" db="EMBL/GenBank/DDBJ databases">
        <authorList>
            <person name="Corre E."/>
            <person name="Pelletier E."/>
            <person name="Niang G."/>
            <person name="Scheremetjew M."/>
            <person name="Finn R."/>
            <person name="Kale V."/>
            <person name="Holt S."/>
            <person name="Cochrane G."/>
            <person name="Meng A."/>
            <person name="Brown T."/>
            <person name="Cohen L."/>
        </authorList>
    </citation>
    <scope>NUCLEOTIDE SEQUENCE</scope>
    <source>
        <strain evidence="9">CCMP3278</strain>
    </source>
</reference>
<dbReference type="InterPro" id="IPR036388">
    <property type="entry name" value="WH-like_DNA-bd_sf"/>
</dbReference>
<accession>A0A7S1ET73</accession>
<dbReference type="InterPro" id="IPR036390">
    <property type="entry name" value="WH_DNA-bd_sf"/>
</dbReference>
<keyword evidence="5" id="KW-0238">DNA-binding</keyword>
<comment type="subcellular location">
    <subcellularLocation>
        <location evidence="3">Chromosome</location>
    </subcellularLocation>
    <subcellularLocation>
        <location evidence="2">Nucleus</location>
    </subcellularLocation>
</comment>
<dbReference type="GO" id="GO:0000786">
    <property type="term" value="C:nucleosome"/>
    <property type="evidence" value="ECO:0007669"/>
    <property type="project" value="InterPro"/>
</dbReference>
<feature type="compositionally biased region" description="Basic residues" evidence="7">
    <location>
        <begin position="83"/>
        <end position="95"/>
    </location>
</feature>
<evidence type="ECO:0000256" key="3">
    <source>
        <dbReference type="ARBA" id="ARBA00004286"/>
    </source>
</evidence>
<dbReference type="GO" id="GO:0003690">
    <property type="term" value="F:double-stranded DNA binding"/>
    <property type="evidence" value="ECO:0007669"/>
    <property type="project" value="TreeGrafter"/>
</dbReference>
<feature type="region of interest" description="Disordered" evidence="7">
    <location>
        <begin position="75"/>
        <end position="155"/>
    </location>
</feature>
<keyword evidence="4" id="KW-0158">Chromosome</keyword>
<sequence length="155" mass="16373">MGTTTEKASHPPYTSMVAKAIKEIGDRTGSSMPAITKFIGEHYKVEVNKVALSKAIKKGVEDGSLVRVKASYKLSPKAVAKASKPKKPTAAKKKKVAAEKKKTAKESGTTPASEKKIKKKSTTSTKKASTSAAAKPKKVIKKSSTTKSAAVSKKK</sequence>
<dbReference type="SUPFAM" id="SSF46785">
    <property type="entry name" value="Winged helix' DNA-binding domain"/>
    <property type="match status" value="1"/>
</dbReference>
<comment type="function">
    <text evidence="1">Histones H1 are necessary for the condensation of nucleosome chains into higher-order structures.</text>
</comment>
<feature type="compositionally biased region" description="Low complexity" evidence="7">
    <location>
        <begin position="122"/>
        <end position="134"/>
    </location>
</feature>
<evidence type="ECO:0000256" key="6">
    <source>
        <dbReference type="ARBA" id="ARBA00023242"/>
    </source>
</evidence>
<dbReference type="GO" id="GO:0045910">
    <property type="term" value="P:negative regulation of DNA recombination"/>
    <property type="evidence" value="ECO:0007669"/>
    <property type="project" value="TreeGrafter"/>
</dbReference>
<dbReference type="GO" id="GO:0030261">
    <property type="term" value="P:chromosome condensation"/>
    <property type="evidence" value="ECO:0007669"/>
    <property type="project" value="TreeGrafter"/>
</dbReference>
<feature type="domain" description="H15" evidence="8">
    <location>
        <begin position="9"/>
        <end position="76"/>
    </location>
</feature>
<dbReference type="GO" id="GO:0031492">
    <property type="term" value="F:nucleosomal DNA binding"/>
    <property type="evidence" value="ECO:0007669"/>
    <property type="project" value="TreeGrafter"/>
</dbReference>
<dbReference type="Pfam" id="PF00538">
    <property type="entry name" value="Linker_histone"/>
    <property type="match status" value="1"/>
</dbReference>
<evidence type="ECO:0000256" key="4">
    <source>
        <dbReference type="ARBA" id="ARBA00022454"/>
    </source>
</evidence>
<feature type="compositionally biased region" description="Low complexity" evidence="7">
    <location>
        <begin position="142"/>
        <end position="155"/>
    </location>
</feature>
<dbReference type="SMART" id="SM00526">
    <property type="entry name" value="H15"/>
    <property type="match status" value="1"/>
</dbReference>
<proteinExistence type="predicted"/>
<evidence type="ECO:0000256" key="5">
    <source>
        <dbReference type="ARBA" id="ARBA00023125"/>
    </source>
</evidence>
<dbReference type="EMBL" id="HBFP01009007">
    <property type="protein sequence ID" value="CAD8822063.1"/>
    <property type="molecule type" value="Transcribed_RNA"/>
</dbReference>
<evidence type="ECO:0000259" key="8">
    <source>
        <dbReference type="PROSITE" id="PS51504"/>
    </source>
</evidence>
<dbReference type="PANTHER" id="PTHR11467">
    <property type="entry name" value="HISTONE H1"/>
    <property type="match status" value="1"/>
</dbReference>
<dbReference type="GO" id="GO:0006334">
    <property type="term" value="P:nucleosome assembly"/>
    <property type="evidence" value="ECO:0007669"/>
    <property type="project" value="InterPro"/>
</dbReference>
<feature type="compositionally biased region" description="Basic and acidic residues" evidence="7">
    <location>
        <begin position="96"/>
        <end position="105"/>
    </location>
</feature>
<dbReference type="PROSITE" id="PS51504">
    <property type="entry name" value="H15"/>
    <property type="match status" value="1"/>
</dbReference>
<dbReference type="AlphaFoldDB" id="A0A7S1ET73"/>
<dbReference type="Gene3D" id="1.10.10.10">
    <property type="entry name" value="Winged helix-like DNA-binding domain superfamily/Winged helix DNA-binding domain"/>
    <property type="match status" value="1"/>
</dbReference>
<evidence type="ECO:0000256" key="1">
    <source>
        <dbReference type="ARBA" id="ARBA00002809"/>
    </source>
</evidence>
<dbReference type="GO" id="GO:0005634">
    <property type="term" value="C:nucleus"/>
    <property type="evidence" value="ECO:0007669"/>
    <property type="project" value="UniProtKB-SubCell"/>
</dbReference>
<evidence type="ECO:0000256" key="2">
    <source>
        <dbReference type="ARBA" id="ARBA00004123"/>
    </source>
</evidence>
<evidence type="ECO:0000313" key="9">
    <source>
        <dbReference type="EMBL" id="CAD8822063.1"/>
    </source>
</evidence>
<dbReference type="PANTHER" id="PTHR11467:SF20">
    <property type="entry name" value="H15 DOMAIN-CONTAINING PROTEIN-RELATED"/>
    <property type="match status" value="1"/>
</dbReference>
<keyword evidence="6" id="KW-0539">Nucleus</keyword>
<organism evidence="9">
    <name type="scientific">Timspurckia oligopyrenoides</name>
    <dbReference type="NCBI Taxonomy" id="708627"/>
    <lineage>
        <taxon>Eukaryota</taxon>
        <taxon>Rhodophyta</taxon>
        <taxon>Bangiophyceae</taxon>
        <taxon>Porphyridiales</taxon>
        <taxon>Porphyridiaceae</taxon>
        <taxon>Timspurckia</taxon>
    </lineage>
</organism>
<name>A0A7S1ET73_9RHOD</name>
<dbReference type="CDD" id="cd00073">
    <property type="entry name" value="H15"/>
    <property type="match status" value="1"/>
</dbReference>
<protein>
    <recommendedName>
        <fullName evidence="8">H15 domain-containing protein</fullName>
    </recommendedName>
</protein>
<gene>
    <name evidence="9" type="ORF">TOLI1172_LOCUS6459</name>
</gene>
<evidence type="ECO:0000256" key="7">
    <source>
        <dbReference type="SAM" id="MobiDB-lite"/>
    </source>
</evidence>
<dbReference type="InterPro" id="IPR005818">
    <property type="entry name" value="Histone_H1/H5_H15"/>
</dbReference>